<protein>
    <submittedName>
        <fullName evidence="3">T9SS type A sorting domain-containing protein</fullName>
    </submittedName>
</protein>
<dbReference type="Pfam" id="PF18962">
    <property type="entry name" value="Por_Secre_tail"/>
    <property type="match status" value="1"/>
</dbReference>
<dbReference type="Proteomes" id="UP000576082">
    <property type="component" value="Unassembled WGS sequence"/>
</dbReference>
<sequence length="367" mass="39620">MSKYLLVLCLIFSLSHYIHVHGQVCAGGIDPIYTANNTTLDNGYSCEDVVLGDGVNSTSMKIQNKFADGEAVIIYDNLTVKAYTTLSIENNSLLVVVGTLTIEENAVISTKGTGYIYSHVGINGDGTIVFKNGNPSSAQPYTNGSISGVGGDNNVSGGNRETLSTDVPEIGAILDGITELPVELISFTASKQESNVKLEWSTASEENASHFEVYSSIDNKNWNLLGDVDASGNSATRIDYSFTDDQDYQSVAYYKLVQYDFDGQNETFGPLVVHFSDKENTFTTEVFPNPSTTGKASIQIGGINQGTTTTLQLLNREGRVVLFDTIENSNITSTIYELGNQVTLKPGLYVLKVNSGVSQSTKKIIIQ</sequence>
<evidence type="ECO:0000256" key="1">
    <source>
        <dbReference type="SAM" id="SignalP"/>
    </source>
</evidence>
<evidence type="ECO:0000313" key="3">
    <source>
        <dbReference type="EMBL" id="NME71351.1"/>
    </source>
</evidence>
<dbReference type="AlphaFoldDB" id="A0A7X9XC25"/>
<feature type="chain" id="PRO_5031454144" evidence="1">
    <location>
        <begin position="21"/>
        <end position="367"/>
    </location>
</feature>
<dbReference type="EMBL" id="JABANE010000095">
    <property type="protein sequence ID" value="NME71351.1"/>
    <property type="molecule type" value="Genomic_DNA"/>
</dbReference>
<accession>A0A7X9XC25</accession>
<dbReference type="NCBIfam" id="TIGR04183">
    <property type="entry name" value="Por_Secre_tail"/>
    <property type="match status" value="1"/>
</dbReference>
<dbReference type="InterPro" id="IPR026444">
    <property type="entry name" value="Secre_tail"/>
</dbReference>
<dbReference type="InterPro" id="IPR013783">
    <property type="entry name" value="Ig-like_fold"/>
</dbReference>
<evidence type="ECO:0000313" key="4">
    <source>
        <dbReference type="Proteomes" id="UP000576082"/>
    </source>
</evidence>
<reference evidence="3 4" key="1">
    <citation type="submission" date="2020-04" db="EMBL/GenBank/DDBJ databases">
        <title>Flammeovirga sp. SR4, a novel species isolated from seawater.</title>
        <authorList>
            <person name="Wang X."/>
        </authorList>
    </citation>
    <scope>NUCLEOTIDE SEQUENCE [LARGE SCALE GENOMIC DNA]</scope>
    <source>
        <strain evidence="3 4">ATCC 23126</strain>
    </source>
</reference>
<gene>
    <name evidence="3" type="ORF">HHU12_25520</name>
</gene>
<organism evidence="3 4">
    <name type="scientific">Flammeovirga aprica JL-4</name>
    <dbReference type="NCBI Taxonomy" id="694437"/>
    <lineage>
        <taxon>Bacteria</taxon>
        <taxon>Pseudomonadati</taxon>
        <taxon>Bacteroidota</taxon>
        <taxon>Cytophagia</taxon>
        <taxon>Cytophagales</taxon>
        <taxon>Flammeovirgaceae</taxon>
        <taxon>Flammeovirga</taxon>
    </lineage>
</organism>
<keyword evidence="1" id="KW-0732">Signal</keyword>
<dbReference type="RefSeq" id="WP_169659568.1">
    <property type="nucleotide sequence ID" value="NZ_JABANE010000095.1"/>
</dbReference>
<feature type="domain" description="Secretion system C-terminal sorting" evidence="2">
    <location>
        <begin position="286"/>
        <end position="366"/>
    </location>
</feature>
<comment type="caution">
    <text evidence="3">The sequence shown here is derived from an EMBL/GenBank/DDBJ whole genome shotgun (WGS) entry which is preliminary data.</text>
</comment>
<dbReference type="Gene3D" id="2.60.40.10">
    <property type="entry name" value="Immunoglobulins"/>
    <property type="match status" value="1"/>
</dbReference>
<evidence type="ECO:0000259" key="2">
    <source>
        <dbReference type="Pfam" id="PF18962"/>
    </source>
</evidence>
<name>A0A7X9XC25_9BACT</name>
<keyword evidence="4" id="KW-1185">Reference proteome</keyword>
<proteinExistence type="predicted"/>
<feature type="signal peptide" evidence="1">
    <location>
        <begin position="1"/>
        <end position="20"/>
    </location>
</feature>